<dbReference type="Proteomes" id="UP001189429">
    <property type="component" value="Unassembled WGS sequence"/>
</dbReference>
<reference evidence="2" key="1">
    <citation type="submission" date="2023-10" db="EMBL/GenBank/DDBJ databases">
        <authorList>
            <person name="Chen Y."/>
            <person name="Shah S."/>
            <person name="Dougan E. K."/>
            <person name="Thang M."/>
            <person name="Chan C."/>
        </authorList>
    </citation>
    <scope>NUCLEOTIDE SEQUENCE [LARGE SCALE GENOMIC DNA]</scope>
</reference>
<organism evidence="2 3">
    <name type="scientific">Prorocentrum cordatum</name>
    <dbReference type="NCBI Taxonomy" id="2364126"/>
    <lineage>
        <taxon>Eukaryota</taxon>
        <taxon>Sar</taxon>
        <taxon>Alveolata</taxon>
        <taxon>Dinophyceae</taxon>
        <taxon>Prorocentrales</taxon>
        <taxon>Prorocentraceae</taxon>
        <taxon>Prorocentrum</taxon>
    </lineage>
</organism>
<evidence type="ECO:0000313" key="2">
    <source>
        <dbReference type="EMBL" id="CAK0905730.1"/>
    </source>
</evidence>
<evidence type="ECO:0000313" key="3">
    <source>
        <dbReference type="Proteomes" id="UP001189429"/>
    </source>
</evidence>
<accession>A0ABN9Y0G7</accession>
<keyword evidence="3" id="KW-1185">Reference proteome</keyword>
<protein>
    <submittedName>
        <fullName evidence="2">Uncharacterized protein</fullName>
    </submittedName>
</protein>
<evidence type="ECO:0000256" key="1">
    <source>
        <dbReference type="SAM" id="MobiDB-lite"/>
    </source>
</evidence>
<sequence>MYTGGSARRLPRKTGDDAEAANYRSVLQRQCWRSQPGSADLAARPTVTGPPVCSARAASLRGRELPRTTPGSPGRAPAHGLPPVSPRAATTTTTTTTGMEYPVGSAQH</sequence>
<comment type="caution">
    <text evidence="2">The sequence shown here is derived from an EMBL/GenBank/DDBJ whole genome shotgun (WGS) entry which is preliminary data.</text>
</comment>
<dbReference type="EMBL" id="CAUYUJ010021601">
    <property type="protein sequence ID" value="CAK0905730.1"/>
    <property type="molecule type" value="Genomic_DNA"/>
</dbReference>
<name>A0ABN9Y0G7_9DINO</name>
<feature type="region of interest" description="Disordered" evidence="1">
    <location>
        <begin position="33"/>
        <end position="108"/>
    </location>
</feature>
<proteinExistence type="predicted"/>
<gene>
    <name evidence="2" type="ORF">PCOR1329_LOCUS81321</name>
</gene>
<feature type="region of interest" description="Disordered" evidence="1">
    <location>
        <begin position="1"/>
        <end position="21"/>
    </location>
</feature>